<sequence length="68" mass="7726">LKDRYEKNIAERYKVAEMPQTSEELFELVGRKRGFLQKGGVIDTEKTAIAVLKDFRAGKLGNISLEEP</sequence>
<feature type="non-terminal residue" evidence="3">
    <location>
        <position position="1"/>
    </location>
</feature>
<protein>
    <submittedName>
        <fullName evidence="3">Ribosome biogenesis GTPase YlqF</fullName>
    </submittedName>
</protein>
<proteinExistence type="predicted"/>
<gene>
    <name evidence="3" type="ORF">K8V65_06165</name>
</gene>
<keyword evidence="2" id="KW-0342">GTP-binding</keyword>
<dbReference type="InterPro" id="IPR023179">
    <property type="entry name" value="GTP-bd_ortho_bundle_sf"/>
</dbReference>
<dbReference type="Proteomes" id="UP000780768">
    <property type="component" value="Unassembled WGS sequence"/>
</dbReference>
<dbReference type="AlphaFoldDB" id="A0A921HQL4"/>
<name>A0A921HQL4_9FIRM</name>
<comment type="caution">
    <text evidence="3">The sequence shown here is derived from an EMBL/GenBank/DDBJ whole genome shotgun (WGS) entry which is preliminary data.</text>
</comment>
<evidence type="ECO:0000313" key="4">
    <source>
        <dbReference type="Proteomes" id="UP000780768"/>
    </source>
</evidence>
<evidence type="ECO:0000256" key="1">
    <source>
        <dbReference type="ARBA" id="ARBA00022741"/>
    </source>
</evidence>
<dbReference type="Gene3D" id="1.10.1580.10">
    <property type="match status" value="1"/>
</dbReference>
<evidence type="ECO:0000313" key="3">
    <source>
        <dbReference type="EMBL" id="HJF85226.1"/>
    </source>
</evidence>
<reference evidence="3" key="2">
    <citation type="submission" date="2021-09" db="EMBL/GenBank/DDBJ databases">
        <authorList>
            <person name="Gilroy R."/>
        </authorList>
    </citation>
    <scope>NUCLEOTIDE SEQUENCE</scope>
    <source>
        <strain evidence="3">7318</strain>
    </source>
</reference>
<keyword evidence="1" id="KW-0547">Nucleotide-binding</keyword>
<accession>A0A921HQL4</accession>
<dbReference type="GO" id="GO:0005525">
    <property type="term" value="F:GTP binding"/>
    <property type="evidence" value="ECO:0007669"/>
    <property type="project" value="UniProtKB-KW"/>
</dbReference>
<organism evidence="3 4">
    <name type="scientific">Megamonas hypermegale</name>
    <dbReference type="NCBI Taxonomy" id="158847"/>
    <lineage>
        <taxon>Bacteria</taxon>
        <taxon>Bacillati</taxon>
        <taxon>Bacillota</taxon>
        <taxon>Negativicutes</taxon>
        <taxon>Selenomonadales</taxon>
        <taxon>Selenomonadaceae</taxon>
        <taxon>Megamonas</taxon>
    </lineage>
</organism>
<reference evidence="3" key="1">
    <citation type="journal article" date="2021" name="PeerJ">
        <title>Extensive microbial diversity within the chicken gut microbiome revealed by metagenomics and culture.</title>
        <authorList>
            <person name="Gilroy R."/>
            <person name="Ravi A."/>
            <person name="Getino M."/>
            <person name="Pursley I."/>
            <person name="Horton D.L."/>
            <person name="Alikhan N.F."/>
            <person name="Baker D."/>
            <person name="Gharbi K."/>
            <person name="Hall N."/>
            <person name="Watson M."/>
            <person name="Adriaenssens E.M."/>
            <person name="Foster-Nyarko E."/>
            <person name="Jarju S."/>
            <person name="Secka A."/>
            <person name="Antonio M."/>
            <person name="Oren A."/>
            <person name="Chaudhuri R.R."/>
            <person name="La Ragione R."/>
            <person name="Hildebrand F."/>
            <person name="Pallen M.J."/>
        </authorList>
    </citation>
    <scope>NUCLEOTIDE SEQUENCE</scope>
    <source>
        <strain evidence="3">7318</strain>
    </source>
</reference>
<evidence type="ECO:0000256" key="2">
    <source>
        <dbReference type="ARBA" id="ARBA00023134"/>
    </source>
</evidence>
<dbReference type="EMBL" id="DYVR01000170">
    <property type="protein sequence ID" value="HJF85226.1"/>
    <property type="molecule type" value="Genomic_DNA"/>
</dbReference>